<evidence type="ECO:0000256" key="1">
    <source>
        <dbReference type="ARBA" id="ARBA00022737"/>
    </source>
</evidence>
<feature type="transmembrane region" description="Helical" evidence="4">
    <location>
        <begin position="210"/>
        <end position="235"/>
    </location>
</feature>
<dbReference type="SUPFAM" id="SSF48452">
    <property type="entry name" value="TPR-like"/>
    <property type="match status" value="1"/>
</dbReference>
<dbReference type="EMBL" id="MGDD01000236">
    <property type="protein sequence ID" value="OGL44160.1"/>
    <property type="molecule type" value="Genomic_DNA"/>
</dbReference>
<evidence type="ECO:0000256" key="2">
    <source>
        <dbReference type="ARBA" id="ARBA00022803"/>
    </source>
</evidence>
<evidence type="ECO:0000256" key="4">
    <source>
        <dbReference type="SAM" id="Phobius"/>
    </source>
</evidence>
<feature type="transmembrane region" description="Helical" evidence="4">
    <location>
        <begin position="161"/>
        <end position="180"/>
    </location>
</feature>
<proteinExistence type="predicted"/>
<name>A0A1F7RS39_9BACT</name>
<feature type="transmembrane region" description="Helical" evidence="4">
    <location>
        <begin position="446"/>
        <end position="464"/>
    </location>
</feature>
<dbReference type="PROSITE" id="PS50005">
    <property type="entry name" value="TPR"/>
    <property type="match status" value="2"/>
</dbReference>
<evidence type="ECO:0000313" key="5">
    <source>
        <dbReference type="EMBL" id="OGL44160.1"/>
    </source>
</evidence>
<evidence type="ECO:0000313" key="6">
    <source>
        <dbReference type="Proteomes" id="UP000179266"/>
    </source>
</evidence>
<feature type="repeat" description="TPR" evidence="3">
    <location>
        <begin position="531"/>
        <end position="564"/>
    </location>
</feature>
<feature type="transmembrane region" description="Helical" evidence="4">
    <location>
        <begin position="335"/>
        <end position="354"/>
    </location>
</feature>
<dbReference type="InterPro" id="IPR013105">
    <property type="entry name" value="TPR_2"/>
</dbReference>
<dbReference type="InterPro" id="IPR011990">
    <property type="entry name" value="TPR-like_helical_dom_sf"/>
</dbReference>
<evidence type="ECO:0000256" key="3">
    <source>
        <dbReference type="PROSITE-ProRule" id="PRU00339"/>
    </source>
</evidence>
<keyword evidence="4" id="KW-1133">Transmembrane helix</keyword>
<keyword evidence="1" id="KW-0677">Repeat</keyword>
<feature type="transmembrane region" description="Helical" evidence="4">
    <location>
        <begin position="256"/>
        <end position="277"/>
    </location>
</feature>
<comment type="caution">
    <text evidence="5">The sequence shown here is derived from an EMBL/GenBank/DDBJ whole genome shotgun (WGS) entry which is preliminary data.</text>
</comment>
<sequence>MLKIQNVSNLNMAFKNIRADWKSWVFILFLLILGWWFNLNSYVNPDQIRFLVYANSMIYDCDLYFMNDFDEYSMLPLHYYATAAGYIGNHATIGSSIFFSPSLLLEKIVFRASHFHKTMKDKTGRLQEKISLVNFLSFIMGIATILICMMLGYRYEPTGSVRQSVVQLVLGTPFCFYWFCQPGVSHIPSVFCVTFFLAFGWFTREQINPAKWVVFGLIGGFAAMVRNQNVLFFIIPLWEIWLQHKNHKVVNRLQSTFLLGSGFLMGFSLQLSVWMILFGKPVSGIHAEAMKWRHPQIILSLFSLYHGLFIWSPIIVMSVLGLIHMAKRNPDHGMPFLIIFICQVYINACIITWWEAASFGGRQFTACFPLFCLGLIHFYNTFKSSIWKIIGWICVAWTLILFIEVVTGYIDLGIYYTFAEIWSFLPASLTKVVSNCPAYLQPNHQLTLAFVLEFILGTVLLLFLNIKLKKTSWIPGIRLVAGFIIILSFLHYFLIIAAISGKQKIQFPEPRLEWLRINRTEKFLGEVVAKSQYYGQLGTYYFKLKKFDEAENAFHTACTLYPADFIAHYNLALILISKHDYTEALEHLQTAHQLKPEDKDITRLLEKIQNQVDLKEQLDSIR</sequence>
<protein>
    <submittedName>
        <fullName evidence="5">Uncharacterized protein</fullName>
    </submittedName>
</protein>
<dbReference type="Pfam" id="PF07719">
    <property type="entry name" value="TPR_2"/>
    <property type="match status" value="1"/>
</dbReference>
<feature type="transmembrane region" description="Helical" evidence="4">
    <location>
        <begin position="83"/>
        <end position="110"/>
    </location>
</feature>
<gene>
    <name evidence="5" type="ORF">A2161_19170</name>
</gene>
<accession>A0A1F7RS39</accession>
<dbReference type="Gene3D" id="1.25.40.10">
    <property type="entry name" value="Tetratricopeptide repeat domain"/>
    <property type="match status" value="1"/>
</dbReference>
<organism evidence="5 6">
    <name type="scientific">Candidatus Schekmanbacteria bacterium RBG_13_48_7</name>
    <dbReference type="NCBI Taxonomy" id="1817878"/>
    <lineage>
        <taxon>Bacteria</taxon>
        <taxon>Candidatus Schekmaniibacteriota</taxon>
    </lineage>
</organism>
<dbReference type="Proteomes" id="UP000179266">
    <property type="component" value="Unassembled WGS sequence"/>
</dbReference>
<dbReference type="Pfam" id="PF13181">
    <property type="entry name" value="TPR_8"/>
    <property type="match status" value="1"/>
</dbReference>
<feature type="repeat" description="TPR" evidence="3">
    <location>
        <begin position="565"/>
        <end position="598"/>
    </location>
</feature>
<dbReference type="AlphaFoldDB" id="A0A1F7RS39"/>
<reference evidence="5 6" key="1">
    <citation type="journal article" date="2016" name="Nat. Commun.">
        <title>Thousands of microbial genomes shed light on interconnected biogeochemical processes in an aquifer system.</title>
        <authorList>
            <person name="Anantharaman K."/>
            <person name="Brown C.T."/>
            <person name="Hug L.A."/>
            <person name="Sharon I."/>
            <person name="Castelle C.J."/>
            <person name="Probst A.J."/>
            <person name="Thomas B.C."/>
            <person name="Singh A."/>
            <person name="Wilkins M.J."/>
            <person name="Karaoz U."/>
            <person name="Brodie E.L."/>
            <person name="Williams K.H."/>
            <person name="Hubbard S.S."/>
            <person name="Banfield J.F."/>
        </authorList>
    </citation>
    <scope>NUCLEOTIDE SEQUENCE [LARGE SCALE GENOMIC DNA]</scope>
</reference>
<feature type="transmembrane region" description="Helical" evidence="4">
    <location>
        <begin position="360"/>
        <end position="382"/>
    </location>
</feature>
<dbReference type="SMART" id="SM00028">
    <property type="entry name" value="TPR"/>
    <property type="match status" value="2"/>
</dbReference>
<feature type="transmembrane region" description="Helical" evidence="4">
    <location>
        <begin position="21"/>
        <end position="37"/>
    </location>
</feature>
<dbReference type="InterPro" id="IPR019734">
    <property type="entry name" value="TPR_rpt"/>
</dbReference>
<feature type="transmembrane region" description="Helical" evidence="4">
    <location>
        <begin position="131"/>
        <end position="155"/>
    </location>
</feature>
<feature type="transmembrane region" description="Helical" evidence="4">
    <location>
        <begin position="389"/>
        <end position="410"/>
    </location>
</feature>
<feature type="transmembrane region" description="Helical" evidence="4">
    <location>
        <begin position="476"/>
        <end position="499"/>
    </location>
</feature>
<feature type="transmembrane region" description="Helical" evidence="4">
    <location>
        <begin position="187"/>
        <end position="204"/>
    </location>
</feature>
<keyword evidence="2 3" id="KW-0802">TPR repeat</keyword>
<keyword evidence="4" id="KW-0812">Transmembrane</keyword>
<feature type="transmembrane region" description="Helical" evidence="4">
    <location>
        <begin position="297"/>
        <end position="323"/>
    </location>
</feature>
<keyword evidence="4" id="KW-0472">Membrane</keyword>